<dbReference type="SMART" id="SM00220">
    <property type="entry name" value="S_TKc"/>
    <property type="match status" value="1"/>
</dbReference>
<evidence type="ECO:0000313" key="3">
    <source>
        <dbReference type="Proteomes" id="UP000054166"/>
    </source>
</evidence>
<reference evidence="3" key="2">
    <citation type="submission" date="2015-01" db="EMBL/GenBank/DDBJ databases">
        <title>Evolutionary Origins and Diversification of the Mycorrhizal Mutualists.</title>
        <authorList>
            <consortium name="DOE Joint Genome Institute"/>
            <consortium name="Mycorrhizal Genomics Consortium"/>
            <person name="Kohler A."/>
            <person name="Kuo A."/>
            <person name="Nagy L.G."/>
            <person name="Floudas D."/>
            <person name="Copeland A."/>
            <person name="Barry K.W."/>
            <person name="Cichocki N."/>
            <person name="Veneault-Fourrey C."/>
            <person name="LaButti K."/>
            <person name="Lindquist E.A."/>
            <person name="Lipzen A."/>
            <person name="Lundell T."/>
            <person name="Morin E."/>
            <person name="Murat C."/>
            <person name="Riley R."/>
            <person name="Ohm R."/>
            <person name="Sun H."/>
            <person name="Tunlid A."/>
            <person name="Henrissat B."/>
            <person name="Grigoriev I.V."/>
            <person name="Hibbett D.S."/>
            <person name="Martin F."/>
        </authorList>
    </citation>
    <scope>NUCLEOTIDE SEQUENCE [LARGE SCALE GENOMIC DNA]</scope>
    <source>
        <strain evidence="3">F 1598</strain>
    </source>
</reference>
<dbReference type="HOGENOM" id="CLU_044121_2_1_1"/>
<dbReference type="STRING" id="765440.A0A0C3GCJ6"/>
<feature type="domain" description="Protein kinase" evidence="1">
    <location>
        <begin position="33"/>
        <end position="345"/>
    </location>
</feature>
<accession>A0A0C3GCJ6</accession>
<organism evidence="2 3">
    <name type="scientific">Piloderma croceum (strain F 1598)</name>
    <dbReference type="NCBI Taxonomy" id="765440"/>
    <lineage>
        <taxon>Eukaryota</taxon>
        <taxon>Fungi</taxon>
        <taxon>Dikarya</taxon>
        <taxon>Basidiomycota</taxon>
        <taxon>Agaricomycotina</taxon>
        <taxon>Agaricomycetes</taxon>
        <taxon>Agaricomycetidae</taxon>
        <taxon>Atheliales</taxon>
        <taxon>Atheliaceae</taxon>
        <taxon>Piloderma</taxon>
    </lineage>
</organism>
<dbReference type="SUPFAM" id="SSF56112">
    <property type="entry name" value="Protein kinase-like (PK-like)"/>
    <property type="match status" value="1"/>
</dbReference>
<evidence type="ECO:0000259" key="1">
    <source>
        <dbReference type="PROSITE" id="PS50011"/>
    </source>
</evidence>
<dbReference type="InterPro" id="IPR011009">
    <property type="entry name" value="Kinase-like_dom_sf"/>
</dbReference>
<keyword evidence="3" id="KW-1185">Reference proteome</keyword>
<dbReference type="OrthoDB" id="5987198at2759"/>
<dbReference type="EMBL" id="KN832977">
    <property type="protein sequence ID" value="KIM88366.1"/>
    <property type="molecule type" value="Genomic_DNA"/>
</dbReference>
<dbReference type="InterPro" id="IPR000719">
    <property type="entry name" value="Prot_kinase_dom"/>
</dbReference>
<protein>
    <recommendedName>
        <fullName evidence="1">Protein kinase domain-containing protein</fullName>
    </recommendedName>
</protein>
<sequence length="345" mass="40215">MTDVQSGHSYHPELRLDEHFWADRQPFLLSRGYRLRPRYDPAWVPSWKQLVDRYPAEDSCKPMTDNVLDAIRIRDGMKVVLKRVPATTDEIGITLYLSSAHMRSDPRNRTVHILDVIPIRYDNEEYVFLVMPYLREFYSPPSHCRSEFIESLRQLLLGLEFMHEHNFSHGDVGLLNLMMDETRVVPKGSHFARPYSHDGTGYNLTWEHRCRVAPVDYYYIDFGLSGWYPYGYDSALAMGVCGQVKTVPELSDTIPYNPFKVDIYQMGYTILEVISEYRDLQMFKPLVEAMMSATPSDRPTASSALAHFESIASSIKRRKLRTRIWRKSDTLLQRFLRYIIGVPVI</sequence>
<dbReference type="PROSITE" id="PS50011">
    <property type="entry name" value="PROTEIN_KINASE_DOM"/>
    <property type="match status" value="1"/>
</dbReference>
<dbReference type="InParanoid" id="A0A0C3GCJ6"/>
<dbReference type="GO" id="GO:0005524">
    <property type="term" value="F:ATP binding"/>
    <property type="evidence" value="ECO:0007669"/>
    <property type="project" value="InterPro"/>
</dbReference>
<dbReference type="AlphaFoldDB" id="A0A0C3GCJ6"/>
<gene>
    <name evidence="2" type="ORF">PILCRDRAFT_255150</name>
</gene>
<name>A0A0C3GCJ6_PILCF</name>
<evidence type="ECO:0000313" key="2">
    <source>
        <dbReference type="EMBL" id="KIM88366.1"/>
    </source>
</evidence>
<reference evidence="2 3" key="1">
    <citation type="submission" date="2014-04" db="EMBL/GenBank/DDBJ databases">
        <authorList>
            <consortium name="DOE Joint Genome Institute"/>
            <person name="Kuo A."/>
            <person name="Tarkka M."/>
            <person name="Buscot F."/>
            <person name="Kohler A."/>
            <person name="Nagy L.G."/>
            <person name="Floudas D."/>
            <person name="Copeland A."/>
            <person name="Barry K.W."/>
            <person name="Cichocki N."/>
            <person name="Veneault-Fourrey C."/>
            <person name="LaButti K."/>
            <person name="Lindquist E.A."/>
            <person name="Lipzen A."/>
            <person name="Lundell T."/>
            <person name="Morin E."/>
            <person name="Murat C."/>
            <person name="Sun H."/>
            <person name="Tunlid A."/>
            <person name="Henrissat B."/>
            <person name="Grigoriev I.V."/>
            <person name="Hibbett D.S."/>
            <person name="Martin F."/>
            <person name="Nordberg H.P."/>
            <person name="Cantor M.N."/>
            <person name="Hua S.X."/>
        </authorList>
    </citation>
    <scope>NUCLEOTIDE SEQUENCE [LARGE SCALE GENOMIC DNA]</scope>
    <source>
        <strain evidence="2 3">F 1598</strain>
    </source>
</reference>
<dbReference type="Proteomes" id="UP000054166">
    <property type="component" value="Unassembled WGS sequence"/>
</dbReference>
<dbReference type="Gene3D" id="1.10.510.10">
    <property type="entry name" value="Transferase(Phosphotransferase) domain 1"/>
    <property type="match status" value="1"/>
</dbReference>
<proteinExistence type="predicted"/>
<dbReference type="GO" id="GO:0004672">
    <property type="term" value="F:protein kinase activity"/>
    <property type="evidence" value="ECO:0007669"/>
    <property type="project" value="InterPro"/>
</dbReference>